<gene>
    <name evidence="1" type="ORF">D1953_10495</name>
</gene>
<accession>A0A398BF60</accession>
<dbReference type="Proteomes" id="UP000266016">
    <property type="component" value="Unassembled WGS sequence"/>
</dbReference>
<evidence type="ECO:0000313" key="2">
    <source>
        <dbReference type="Proteomes" id="UP000266016"/>
    </source>
</evidence>
<dbReference type="EMBL" id="QWVS01000016">
    <property type="protein sequence ID" value="RID86193.1"/>
    <property type="molecule type" value="Genomic_DNA"/>
</dbReference>
<sequence length="72" mass="7008">MPAITGPIQISNMGSGTLQFGDAAVISPKQATKTINGSGAANTGAIIATVSAINGTNVLDVNGVDQPIAGNN</sequence>
<dbReference type="InterPro" id="IPR019618">
    <property type="entry name" value="Spore_germination_GerPA"/>
</dbReference>
<dbReference type="PANTHER" id="PTHR37808">
    <property type="entry name" value="SPORE GERMINATION PROTEIN-LIKE PROTEIN YDZR-RELATED"/>
    <property type="match status" value="1"/>
</dbReference>
<proteinExistence type="predicted"/>
<dbReference type="AlphaFoldDB" id="A0A398BF60"/>
<protein>
    <submittedName>
        <fullName evidence="1">Spore germination protein</fullName>
    </submittedName>
</protein>
<reference evidence="1 2" key="1">
    <citation type="submission" date="2018-08" db="EMBL/GenBank/DDBJ databases">
        <title>Bacillus jemisoniae sp. nov., Bacillus chryseoplanitiae sp. nov., Bacillus resnikiae sp. nov., and Bacillus frankliniae sp. nov., isolated from Viking spacecraft and associated surfaces.</title>
        <authorList>
            <person name="Seuylemezian A."/>
            <person name="Vaishampayan P."/>
        </authorList>
    </citation>
    <scope>NUCLEOTIDE SEQUENCE [LARGE SCALE GENOMIC DNA]</scope>
    <source>
        <strain evidence="1 2">MA001</strain>
    </source>
</reference>
<comment type="caution">
    <text evidence="1">The sequence shown here is derived from an EMBL/GenBank/DDBJ whole genome shotgun (WGS) entry which is preliminary data.</text>
</comment>
<evidence type="ECO:0000313" key="1">
    <source>
        <dbReference type="EMBL" id="RID86193.1"/>
    </source>
</evidence>
<organism evidence="1 2">
    <name type="scientific">Peribacillus asahii</name>
    <dbReference type="NCBI Taxonomy" id="228899"/>
    <lineage>
        <taxon>Bacteria</taxon>
        <taxon>Bacillati</taxon>
        <taxon>Bacillota</taxon>
        <taxon>Bacilli</taxon>
        <taxon>Bacillales</taxon>
        <taxon>Bacillaceae</taxon>
        <taxon>Peribacillus</taxon>
    </lineage>
</organism>
<dbReference type="Pfam" id="PF10676">
    <property type="entry name" value="gerPA"/>
    <property type="match status" value="1"/>
</dbReference>
<keyword evidence="2" id="KW-1185">Reference proteome</keyword>
<dbReference type="PANTHER" id="PTHR37808:SF3">
    <property type="entry name" value="SPORE GERMINATION PROTEIN GERPA-RELATED"/>
    <property type="match status" value="1"/>
</dbReference>
<name>A0A398BF60_9BACI</name>
<dbReference type="RefSeq" id="WP_119117130.1">
    <property type="nucleotide sequence ID" value="NZ_QWVS01000016.1"/>
</dbReference>